<dbReference type="HOGENOM" id="CLU_2620099_0_0_6"/>
<keyword evidence="2" id="KW-1185">Reference proteome</keyword>
<sequence length="78" mass="8778">MPENSMAQGDNTHYPVSAPVVVQLSWSAQFRLERLACYHNVTISQMLNQLISSAHQNIINTLDDAHTVAYLHKQLSKT</sequence>
<evidence type="ECO:0000313" key="1">
    <source>
        <dbReference type="EMBL" id="AFJ45744.1"/>
    </source>
</evidence>
<protein>
    <submittedName>
        <fullName evidence="1">Uncharacterized protein</fullName>
    </submittedName>
</protein>
<accession>K6WKB1</accession>
<dbReference type="Proteomes" id="UP000001955">
    <property type="component" value="Chromosome"/>
</dbReference>
<proteinExistence type="predicted"/>
<organism evidence="1 2">
    <name type="scientific">Shimwellia blattae (strain ATCC 29907 / DSM 4481 / JCM 1650 / NBRC 105725 / CDC 9005-74)</name>
    <name type="common">Escherichia blattae</name>
    <dbReference type="NCBI Taxonomy" id="630626"/>
    <lineage>
        <taxon>Bacteria</taxon>
        <taxon>Pseudomonadati</taxon>
        <taxon>Pseudomonadota</taxon>
        <taxon>Gammaproteobacteria</taxon>
        <taxon>Enterobacterales</taxon>
        <taxon>Enterobacteriaceae</taxon>
        <taxon>Shimwellia</taxon>
    </lineage>
</organism>
<dbReference type="KEGG" id="ebt:EBL_c06190"/>
<reference evidence="1 2" key="1">
    <citation type="journal article" date="2012" name="J. Bacteriol.">
        <title>Complete genome sequence of the B12-producing Shimwellia blattae strain DSM 4481, isolated from a cockroach.</title>
        <authorList>
            <person name="Brzuszkiewicz E."/>
            <person name="Waschkowitz T."/>
            <person name="Wiezer A."/>
            <person name="Daniel R."/>
        </authorList>
    </citation>
    <scope>NUCLEOTIDE SEQUENCE [LARGE SCALE GENOMIC DNA]</scope>
    <source>
        <strain evidence="2">ATCC 29907 / DSM 4481 / JCM 1650 / NBRC 105725 / CDC 9005-74</strain>
    </source>
</reference>
<name>I2B5E0_SHIBC</name>
<gene>
    <name evidence="1" type="ordered locus">EBL_c06190</name>
</gene>
<dbReference type="AlphaFoldDB" id="I2B5E0"/>
<dbReference type="EMBL" id="CP001560">
    <property type="protein sequence ID" value="AFJ45744.1"/>
    <property type="molecule type" value="Genomic_DNA"/>
</dbReference>
<accession>I2B5E0</accession>
<evidence type="ECO:0000313" key="2">
    <source>
        <dbReference type="Proteomes" id="UP000001955"/>
    </source>
</evidence>
<dbReference type="RefSeq" id="WP_002443438.1">
    <property type="nucleotide sequence ID" value="NC_017910.1"/>
</dbReference>